<accession>A0ABN7ASJ5</accession>
<dbReference type="PROSITE" id="PS50835">
    <property type="entry name" value="IG_LIKE"/>
    <property type="match status" value="1"/>
</dbReference>
<dbReference type="InterPro" id="IPR007110">
    <property type="entry name" value="Ig-like_dom"/>
</dbReference>
<sequence length="290" mass="32639">MVAKIYFLTYVFCMLVQDETVKSLRLIGMKIEEHTVRGNSTILECRYDLQGEVLYSVKWYKDGHEFYRYVPRDHPPAQLFPLPGVHVNLTGSDDWKVNLQRLELSSTGRYRCEVSAEAPSFQTVSGHGDMLTVALPDRGPRISGGKPRYQIGDTVSVKCISGLSKPAAQLMWFINGEPANISLVQGPKISYIGREGLEETSLGLEFVVERKHFRRGDLKIKCLASIATVYWNSNEESVEGDRPPRPPVMEVKDNQPHSSRVDMVQANSRAFVSRGFHHFGPLLMAVAALR</sequence>
<evidence type="ECO:0000313" key="4">
    <source>
        <dbReference type="Proteomes" id="UP001307889"/>
    </source>
</evidence>
<protein>
    <submittedName>
        <fullName evidence="3">Beat protein</fullName>
    </submittedName>
</protein>
<evidence type="ECO:0000259" key="2">
    <source>
        <dbReference type="PROSITE" id="PS50835"/>
    </source>
</evidence>
<evidence type="ECO:0000313" key="3">
    <source>
        <dbReference type="EMBL" id="BES95028.1"/>
    </source>
</evidence>
<dbReference type="SUPFAM" id="SSF48726">
    <property type="entry name" value="Immunoglobulin"/>
    <property type="match status" value="1"/>
</dbReference>
<feature type="domain" description="Ig-like" evidence="2">
    <location>
        <begin position="38"/>
        <end position="125"/>
    </location>
</feature>
<dbReference type="Proteomes" id="UP001307889">
    <property type="component" value="Chromosome 5"/>
</dbReference>
<gene>
    <name evidence="3" type="ORF">NTJ_07837</name>
</gene>
<dbReference type="InterPro" id="IPR036179">
    <property type="entry name" value="Ig-like_dom_sf"/>
</dbReference>
<keyword evidence="4" id="KW-1185">Reference proteome</keyword>
<feature type="compositionally biased region" description="Basic and acidic residues" evidence="1">
    <location>
        <begin position="239"/>
        <end position="255"/>
    </location>
</feature>
<dbReference type="InterPro" id="IPR013783">
    <property type="entry name" value="Ig-like_fold"/>
</dbReference>
<evidence type="ECO:0000256" key="1">
    <source>
        <dbReference type="SAM" id="MobiDB-lite"/>
    </source>
</evidence>
<dbReference type="EMBL" id="AP028913">
    <property type="protein sequence ID" value="BES95028.1"/>
    <property type="molecule type" value="Genomic_DNA"/>
</dbReference>
<dbReference type="Gene3D" id="2.60.40.10">
    <property type="entry name" value="Immunoglobulins"/>
    <property type="match status" value="2"/>
</dbReference>
<name>A0ABN7ASJ5_9HEMI</name>
<feature type="region of interest" description="Disordered" evidence="1">
    <location>
        <begin position="235"/>
        <end position="259"/>
    </location>
</feature>
<dbReference type="PANTHER" id="PTHR21261">
    <property type="entry name" value="BEAT PROTEIN"/>
    <property type="match status" value="1"/>
</dbReference>
<organism evidence="3 4">
    <name type="scientific">Nesidiocoris tenuis</name>
    <dbReference type="NCBI Taxonomy" id="355587"/>
    <lineage>
        <taxon>Eukaryota</taxon>
        <taxon>Metazoa</taxon>
        <taxon>Ecdysozoa</taxon>
        <taxon>Arthropoda</taxon>
        <taxon>Hexapoda</taxon>
        <taxon>Insecta</taxon>
        <taxon>Pterygota</taxon>
        <taxon>Neoptera</taxon>
        <taxon>Paraneoptera</taxon>
        <taxon>Hemiptera</taxon>
        <taxon>Heteroptera</taxon>
        <taxon>Panheteroptera</taxon>
        <taxon>Cimicomorpha</taxon>
        <taxon>Miridae</taxon>
        <taxon>Dicyphina</taxon>
        <taxon>Nesidiocoris</taxon>
    </lineage>
</organism>
<proteinExistence type="predicted"/>
<dbReference type="PANTHER" id="PTHR21261:SF15">
    <property type="entry name" value="BEATEN PATH IIIA, ISOFORM D-RELATED"/>
    <property type="match status" value="1"/>
</dbReference>
<reference evidence="3 4" key="1">
    <citation type="submission" date="2023-09" db="EMBL/GenBank/DDBJ databases">
        <title>Nesidiocoris tenuis whole genome shotgun sequence.</title>
        <authorList>
            <person name="Shibata T."/>
            <person name="Shimoda M."/>
            <person name="Kobayashi T."/>
            <person name="Uehara T."/>
        </authorList>
    </citation>
    <scope>NUCLEOTIDE SEQUENCE [LARGE SCALE GENOMIC DNA]</scope>
    <source>
        <strain evidence="3 4">Japan</strain>
    </source>
</reference>